<feature type="transmembrane region" description="Helical" evidence="1">
    <location>
        <begin position="20"/>
        <end position="37"/>
    </location>
</feature>
<protein>
    <submittedName>
        <fullName evidence="2">Uncharacterized protein</fullName>
    </submittedName>
</protein>
<sequence length="38" mass="4470">MLIEDSSSFCFKPECYTSSLVPDVVFSFYFGCFCLYFF</sequence>
<dbReference type="EMBL" id="GGEC01085252">
    <property type="protein sequence ID" value="MBX65736.1"/>
    <property type="molecule type" value="Transcribed_RNA"/>
</dbReference>
<keyword evidence="1" id="KW-0812">Transmembrane</keyword>
<dbReference type="AlphaFoldDB" id="A0A2P2QFL8"/>
<accession>A0A2P2QFL8</accession>
<evidence type="ECO:0000256" key="1">
    <source>
        <dbReference type="SAM" id="Phobius"/>
    </source>
</evidence>
<reference evidence="2" key="1">
    <citation type="submission" date="2018-02" db="EMBL/GenBank/DDBJ databases">
        <title>Rhizophora mucronata_Transcriptome.</title>
        <authorList>
            <person name="Meera S.P."/>
            <person name="Sreeshan A."/>
            <person name="Augustine A."/>
        </authorList>
    </citation>
    <scope>NUCLEOTIDE SEQUENCE</scope>
    <source>
        <tissue evidence="2">Leaf</tissue>
    </source>
</reference>
<proteinExistence type="predicted"/>
<evidence type="ECO:0000313" key="2">
    <source>
        <dbReference type="EMBL" id="MBX65736.1"/>
    </source>
</evidence>
<name>A0A2P2QFL8_RHIMU</name>
<organism evidence="2">
    <name type="scientific">Rhizophora mucronata</name>
    <name type="common">Asiatic mangrove</name>
    <dbReference type="NCBI Taxonomy" id="61149"/>
    <lineage>
        <taxon>Eukaryota</taxon>
        <taxon>Viridiplantae</taxon>
        <taxon>Streptophyta</taxon>
        <taxon>Embryophyta</taxon>
        <taxon>Tracheophyta</taxon>
        <taxon>Spermatophyta</taxon>
        <taxon>Magnoliopsida</taxon>
        <taxon>eudicotyledons</taxon>
        <taxon>Gunneridae</taxon>
        <taxon>Pentapetalae</taxon>
        <taxon>rosids</taxon>
        <taxon>fabids</taxon>
        <taxon>Malpighiales</taxon>
        <taxon>Rhizophoraceae</taxon>
        <taxon>Rhizophora</taxon>
    </lineage>
</organism>
<keyword evidence="1" id="KW-1133">Transmembrane helix</keyword>
<keyword evidence="1" id="KW-0472">Membrane</keyword>